<evidence type="ECO:0000313" key="2">
    <source>
        <dbReference type="EMBL" id="GGA90956.1"/>
    </source>
</evidence>
<dbReference type="AlphaFoldDB" id="A0A8J2UAM2"/>
<organism evidence="2 3">
    <name type="scientific">Puia dinghuensis</name>
    <dbReference type="NCBI Taxonomy" id="1792502"/>
    <lineage>
        <taxon>Bacteria</taxon>
        <taxon>Pseudomonadati</taxon>
        <taxon>Bacteroidota</taxon>
        <taxon>Chitinophagia</taxon>
        <taxon>Chitinophagales</taxon>
        <taxon>Chitinophagaceae</taxon>
        <taxon>Puia</taxon>
    </lineage>
</organism>
<keyword evidence="1" id="KW-0732">Signal</keyword>
<protein>
    <submittedName>
        <fullName evidence="2">Esterase</fullName>
    </submittedName>
</protein>
<gene>
    <name evidence="2" type="ORF">GCM10011511_12830</name>
</gene>
<dbReference type="Pfam" id="PF00756">
    <property type="entry name" value="Esterase"/>
    <property type="match status" value="1"/>
</dbReference>
<accession>A0A8J2UAM2</accession>
<feature type="chain" id="PRO_5035269494" evidence="1">
    <location>
        <begin position="21"/>
        <end position="270"/>
    </location>
</feature>
<feature type="signal peptide" evidence="1">
    <location>
        <begin position="1"/>
        <end position="20"/>
    </location>
</feature>
<dbReference type="Gene3D" id="3.40.50.1820">
    <property type="entry name" value="alpha/beta hydrolase"/>
    <property type="match status" value="1"/>
</dbReference>
<dbReference type="Proteomes" id="UP000607559">
    <property type="component" value="Unassembled WGS sequence"/>
</dbReference>
<dbReference type="GO" id="GO:0016747">
    <property type="term" value="F:acyltransferase activity, transferring groups other than amino-acyl groups"/>
    <property type="evidence" value="ECO:0007669"/>
    <property type="project" value="TreeGrafter"/>
</dbReference>
<dbReference type="InterPro" id="IPR050583">
    <property type="entry name" value="Mycobacterial_A85_antigen"/>
</dbReference>
<reference evidence="2" key="1">
    <citation type="journal article" date="2014" name="Int. J. Syst. Evol. Microbiol.">
        <title>Complete genome sequence of Corynebacterium casei LMG S-19264T (=DSM 44701T), isolated from a smear-ripened cheese.</title>
        <authorList>
            <consortium name="US DOE Joint Genome Institute (JGI-PGF)"/>
            <person name="Walter F."/>
            <person name="Albersmeier A."/>
            <person name="Kalinowski J."/>
            <person name="Ruckert C."/>
        </authorList>
    </citation>
    <scope>NUCLEOTIDE SEQUENCE</scope>
    <source>
        <strain evidence="2">CGMCC 1.15448</strain>
    </source>
</reference>
<evidence type="ECO:0000313" key="3">
    <source>
        <dbReference type="Proteomes" id="UP000607559"/>
    </source>
</evidence>
<dbReference type="SUPFAM" id="SSF53474">
    <property type="entry name" value="alpha/beta-Hydrolases"/>
    <property type="match status" value="1"/>
</dbReference>
<sequence>MKKSSIFFLLILCICTRTLASPVDTILVHSMAMNKDIKCVIITPANKPAPGTHWPVVYLLHGYSGNYAQWIQTAPQLSREATEYGILFVCPDGGYDSWYFDSPIDPSIRYETFITHELIPYIDHQYPTFGDKTHRAITGLSMGGHGALYLAIRHRDLFGAAGATSGGVDFRPFPNNWGIKKDLGDYDTHQAGWEAHTVIHAVDDLHNGELKIIFDCGIDDFFLAVNRALHQKLVEQKINHDYIERPGGHDGAYWRNSIDYQVLFFNKYFR</sequence>
<proteinExistence type="predicted"/>
<dbReference type="InterPro" id="IPR000801">
    <property type="entry name" value="Esterase-like"/>
</dbReference>
<dbReference type="RefSeq" id="WP_188929676.1">
    <property type="nucleotide sequence ID" value="NZ_BMJC01000001.1"/>
</dbReference>
<comment type="caution">
    <text evidence="2">The sequence shown here is derived from an EMBL/GenBank/DDBJ whole genome shotgun (WGS) entry which is preliminary data.</text>
</comment>
<evidence type="ECO:0000256" key="1">
    <source>
        <dbReference type="SAM" id="SignalP"/>
    </source>
</evidence>
<reference evidence="2" key="2">
    <citation type="submission" date="2020-09" db="EMBL/GenBank/DDBJ databases">
        <authorList>
            <person name="Sun Q."/>
            <person name="Zhou Y."/>
        </authorList>
    </citation>
    <scope>NUCLEOTIDE SEQUENCE</scope>
    <source>
        <strain evidence="2">CGMCC 1.15448</strain>
    </source>
</reference>
<dbReference type="InterPro" id="IPR029058">
    <property type="entry name" value="AB_hydrolase_fold"/>
</dbReference>
<name>A0A8J2UAM2_9BACT</name>
<dbReference type="PANTHER" id="PTHR48098">
    <property type="entry name" value="ENTEROCHELIN ESTERASE-RELATED"/>
    <property type="match status" value="1"/>
</dbReference>
<keyword evidence="3" id="KW-1185">Reference proteome</keyword>
<dbReference type="PANTHER" id="PTHR48098:SF1">
    <property type="entry name" value="DIACYLGLYCEROL ACYLTRANSFERASE_MYCOLYLTRANSFERASE AG85A"/>
    <property type="match status" value="1"/>
</dbReference>
<dbReference type="EMBL" id="BMJC01000001">
    <property type="protein sequence ID" value="GGA90956.1"/>
    <property type="molecule type" value="Genomic_DNA"/>
</dbReference>